<dbReference type="VEuPathDB" id="ToxoDB:CSUI_001350"/>
<feature type="compositionally biased region" description="Polar residues" evidence="1">
    <location>
        <begin position="57"/>
        <end position="69"/>
    </location>
</feature>
<evidence type="ECO:0000256" key="1">
    <source>
        <dbReference type="SAM" id="MobiDB-lite"/>
    </source>
</evidence>
<proteinExistence type="predicted"/>
<evidence type="ECO:0000313" key="3">
    <source>
        <dbReference type="Proteomes" id="UP000221165"/>
    </source>
</evidence>
<dbReference type="EMBL" id="MIGC01000538">
    <property type="protein sequence ID" value="PHJ24797.1"/>
    <property type="molecule type" value="Genomic_DNA"/>
</dbReference>
<reference evidence="2 3" key="1">
    <citation type="journal article" date="2017" name="Int. J. Parasitol.">
        <title>The genome of the protozoan parasite Cystoisospora suis and a reverse vaccinology approach to identify vaccine candidates.</title>
        <authorList>
            <person name="Palmieri N."/>
            <person name="Shrestha A."/>
            <person name="Ruttkowski B."/>
            <person name="Beck T."/>
            <person name="Vogl C."/>
            <person name="Tomley F."/>
            <person name="Blake D.P."/>
            <person name="Joachim A."/>
        </authorList>
    </citation>
    <scope>NUCLEOTIDE SEQUENCE [LARGE SCALE GENOMIC DNA]</scope>
    <source>
        <strain evidence="2 3">Wien I</strain>
    </source>
</reference>
<evidence type="ECO:0000313" key="2">
    <source>
        <dbReference type="EMBL" id="PHJ24797.1"/>
    </source>
</evidence>
<dbReference type="AlphaFoldDB" id="A0A2C6L900"/>
<comment type="caution">
    <text evidence="2">The sequence shown here is derived from an EMBL/GenBank/DDBJ whole genome shotgun (WGS) entry which is preliminary data.</text>
</comment>
<feature type="region of interest" description="Disordered" evidence="1">
    <location>
        <begin position="27"/>
        <end position="69"/>
    </location>
</feature>
<organism evidence="2 3">
    <name type="scientific">Cystoisospora suis</name>
    <dbReference type="NCBI Taxonomy" id="483139"/>
    <lineage>
        <taxon>Eukaryota</taxon>
        <taxon>Sar</taxon>
        <taxon>Alveolata</taxon>
        <taxon>Apicomplexa</taxon>
        <taxon>Conoidasida</taxon>
        <taxon>Coccidia</taxon>
        <taxon>Eucoccidiorida</taxon>
        <taxon>Eimeriorina</taxon>
        <taxon>Sarcocystidae</taxon>
        <taxon>Cystoisospora</taxon>
    </lineage>
</organism>
<dbReference type="OrthoDB" id="206354at2759"/>
<dbReference type="Proteomes" id="UP000221165">
    <property type="component" value="Unassembled WGS sequence"/>
</dbReference>
<protein>
    <submittedName>
        <fullName evidence="2">Uncharacterized protein</fullName>
    </submittedName>
</protein>
<sequence>MQLEKQQKLHMAAAVMTAAALDPSVSNSLYFQEEEEQRHEGKEEEDPQSNRRRGRTKPSQTPRPCMPTSSYARLTAAGLGAVEPLFTTGHAYWQMSCL</sequence>
<keyword evidence="3" id="KW-1185">Reference proteome</keyword>
<gene>
    <name evidence="2" type="ORF">CSUI_001350</name>
</gene>
<accession>A0A2C6L900</accession>
<dbReference type="RefSeq" id="XP_067926469.1">
    <property type="nucleotide sequence ID" value="XM_068061556.1"/>
</dbReference>
<name>A0A2C6L900_9APIC</name>
<dbReference type="GeneID" id="94424767"/>